<dbReference type="Gene3D" id="4.10.520.10">
    <property type="entry name" value="IHF-like DNA-binding proteins"/>
    <property type="match status" value="1"/>
</dbReference>
<accession>A0ABV1MWL6</accession>
<keyword evidence="2" id="KW-1185">Reference proteome</keyword>
<dbReference type="InterPro" id="IPR000119">
    <property type="entry name" value="Hist_DNA-bd"/>
</dbReference>
<evidence type="ECO:0000313" key="2">
    <source>
        <dbReference type="Proteomes" id="UP001478862"/>
    </source>
</evidence>
<proteinExistence type="predicted"/>
<dbReference type="Proteomes" id="UP001478862">
    <property type="component" value="Unassembled WGS sequence"/>
</dbReference>
<comment type="caution">
    <text evidence="1">The sequence shown here is derived from an EMBL/GenBank/DDBJ whole genome shotgun (WGS) entry which is preliminary data.</text>
</comment>
<dbReference type="SUPFAM" id="SSF47729">
    <property type="entry name" value="IHF-like DNA-binding proteins"/>
    <property type="match status" value="1"/>
</dbReference>
<dbReference type="Pfam" id="PF00216">
    <property type="entry name" value="Bac_DNA_binding"/>
    <property type="match status" value="1"/>
</dbReference>
<keyword evidence="1" id="KW-0238">DNA-binding</keyword>
<gene>
    <name evidence="1" type="ORF">ABNX05_18100</name>
</gene>
<dbReference type="GO" id="GO:0003677">
    <property type="term" value="F:DNA binding"/>
    <property type="evidence" value="ECO:0007669"/>
    <property type="project" value="UniProtKB-KW"/>
</dbReference>
<name>A0ABV1MWL6_9BACI</name>
<dbReference type="InterPro" id="IPR010992">
    <property type="entry name" value="IHF-like_DNA-bd_dom_sf"/>
</dbReference>
<dbReference type="EMBL" id="JBEGDG010000015">
    <property type="protein sequence ID" value="MEQ6356539.1"/>
    <property type="molecule type" value="Genomic_DNA"/>
</dbReference>
<organism evidence="1 2">
    <name type="scientific">Lysinibacillus zambalensis</name>
    <dbReference type="NCBI Taxonomy" id="3160866"/>
    <lineage>
        <taxon>Bacteria</taxon>
        <taxon>Bacillati</taxon>
        <taxon>Bacillota</taxon>
        <taxon>Bacilli</taxon>
        <taxon>Bacillales</taxon>
        <taxon>Bacillaceae</taxon>
        <taxon>Lysinibacillus</taxon>
    </lineage>
</organism>
<dbReference type="RefSeq" id="WP_349660984.1">
    <property type="nucleotide sequence ID" value="NZ_JBEGDG010000015.1"/>
</dbReference>
<evidence type="ECO:0000313" key="1">
    <source>
        <dbReference type="EMBL" id="MEQ6356539.1"/>
    </source>
</evidence>
<protein>
    <submittedName>
        <fullName evidence="1">HU family DNA-binding protein</fullName>
    </submittedName>
</protein>
<reference evidence="1 2" key="1">
    <citation type="submission" date="2024-06" db="EMBL/GenBank/DDBJ databases">
        <title>Lysinibacillus zambalefons sp. nov., a Novel Firmicute Isolated from the Poon Bato Zambales Hyperalkaline Spring.</title>
        <authorList>
            <person name="Aja J.A."/>
            <person name="Lazaro J.E.H."/>
            <person name="Llorin L.D."/>
            <person name="Lim K.R."/>
            <person name="Teodosio J."/>
            <person name="Dalisay D.S."/>
        </authorList>
    </citation>
    <scope>NUCLEOTIDE SEQUENCE [LARGE SCALE GENOMIC DNA]</scope>
    <source>
        <strain evidence="1 2">M3</strain>
    </source>
</reference>
<sequence>MAKLGRTDFITGILAEELQATLPTMRVSKALAKEILEGDTDSVEIQITKDFGTAVLDSVEKAYVRAIVESQVNIGLGTLGQFKVEVKPERTYRNPQDGSPVVKPTHLATKFAVSKTFKEVLEKTVIN</sequence>